<reference evidence="1" key="1">
    <citation type="journal article" date="2021" name="J. Hered.">
        <title>Genome Assembly of Salicaceae Populus deltoides (Eastern Cottonwood) I-69 Based on Nanopore Sequencing and Hi-C Technologies.</title>
        <authorList>
            <person name="Bai S."/>
            <person name="Wu H."/>
            <person name="Zhang J."/>
            <person name="Pan Z."/>
            <person name="Zhao W."/>
            <person name="Li Z."/>
            <person name="Tong C."/>
        </authorList>
    </citation>
    <scope>NUCLEOTIDE SEQUENCE</scope>
    <source>
        <tissue evidence="1">Leaf</tissue>
    </source>
</reference>
<organism evidence="1 2">
    <name type="scientific">Populus deltoides</name>
    <name type="common">Eastern poplar</name>
    <name type="synonym">Eastern cottonwood</name>
    <dbReference type="NCBI Taxonomy" id="3696"/>
    <lineage>
        <taxon>Eukaryota</taxon>
        <taxon>Viridiplantae</taxon>
        <taxon>Streptophyta</taxon>
        <taxon>Embryophyta</taxon>
        <taxon>Tracheophyta</taxon>
        <taxon>Spermatophyta</taxon>
        <taxon>Magnoliopsida</taxon>
        <taxon>eudicotyledons</taxon>
        <taxon>Gunneridae</taxon>
        <taxon>Pentapetalae</taxon>
        <taxon>rosids</taxon>
        <taxon>fabids</taxon>
        <taxon>Malpighiales</taxon>
        <taxon>Salicaceae</taxon>
        <taxon>Saliceae</taxon>
        <taxon>Populus</taxon>
    </lineage>
</organism>
<protein>
    <submittedName>
        <fullName evidence="1">Uncharacterized protein</fullName>
    </submittedName>
</protein>
<sequence>QWSAALGFFSSVRNRLNLFEGISFFSSCMMSPCDNVVDVSILCSYGGFSSTSTTLSIVRAMEKA</sequence>
<keyword evidence="2" id="KW-1185">Reference proteome</keyword>
<name>A0A8T2XKC3_POPDE</name>
<dbReference type="EMBL" id="JACEGQ020000011">
    <property type="protein sequence ID" value="KAH8493995.1"/>
    <property type="molecule type" value="Genomic_DNA"/>
</dbReference>
<dbReference type="Proteomes" id="UP000807159">
    <property type="component" value="Chromosome 11"/>
</dbReference>
<gene>
    <name evidence="1" type="ORF">H0E87_020669</name>
</gene>
<feature type="non-terminal residue" evidence="1">
    <location>
        <position position="64"/>
    </location>
</feature>
<proteinExistence type="predicted"/>
<evidence type="ECO:0000313" key="2">
    <source>
        <dbReference type="Proteomes" id="UP000807159"/>
    </source>
</evidence>
<feature type="non-terminal residue" evidence="1">
    <location>
        <position position="1"/>
    </location>
</feature>
<dbReference type="AlphaFoldDB" id="A0A8T2XKC3"/>
<comment type="caution">
    <text evidence="1">The sequence shown here is derived from an EMBL/GenBank/DDBJ whole genome shotgun (WGS) entry which is preliminary data.</text>
</comment>
<accession>A0A8T2XKC3</accession>
<evidence type="ECO:0000313" key="1">
    <source>
        <dbReference type="EMBL" id="KAH8493995.1"/>
    </source>
</evidence>